<dbReference type="AlphaFoldDB" id="A0A9D4WTF2"/>
<dbReference type="EMBL" id="JAMSHJ010000005">
    <property type="protein sequence ID" value="KAI5407313.1"/>
    <property type="molecule type" value="Genomic_DNA"/>
</dbReference>
<dbReference type="PANTHER" id="PTHR11439">
    <property type="entry name" value="GAG-POL-RELATED RETROTRANSPOSON"/>
    <property type="match status" value="1"/>
</dbReference>
<name>A0A9D4WTF2_PEA</name>
<dbReference type="PANTHER" id="PTHR11439:SF517">
    <property type="entry name" value="CYSTEINE-RICH RLK (RECEPTOR-LIKE PROTEIN KINASE) 8"/>
    <property type="match status" value="1"/>
</dbReference>
<dbReference type="Pfam" id="PF22936">
    <property type="entry name" value="Pol_BBD"/>
    <property type="match status" value="1"/>
</dbReference>
<accession>A0A9D4WTF2</accession>
<keyword evidence="1" id="KW-0862">Zinc</keyword>
<evidence type="ECO:0000256" key="1">
    <source>
        <dbReference type="PROSITE-ProRule" id="PRU00047"/>
    </source>
</evidence>
<dbReference type="InterPro" id="IPR036875">
    <property type="entry name" value="Znf_CCHC_sf"/>
</dbReference>
<dbReference type="Gramene" id="Psat05G0353400-T1">
    <property type="protein sequence ID" value="KAI5407313.1"/>
    <property type="gene ID" value="KIW84_053534"/>
</dbReference>
<dbReference type="InterPro" id="IPR001878">
    <property type="entry name" value="Znf_CCHC"/>
</dbReference>
<evidence type="ECO:0000256" key="2">
    <source>
        <dbReference type="SAM" id="MobiDB-lite"/>
    </source>
</evidence>
<keyword evidence="1" id="KW-0479">Metal-binding</keyword>
<dbReference type="SUPFAM" id="SSF57756">
    <property type="entry name" value="Retrovirus zinc finger-like domains"/>
    <property type="match status" value="1"/>
</dbReference>
<evidence type="ECO:0000259" key="3">
    <source>
        <dbReference type="PROSITE" id="PS50158"/>
    </source>
</evidence>
<feature type="region of interest" description="Disordered" evidence="2">
    <location>
        <begin position="1"/>
        <end position="26"/>
    </location>
</feature>
<protein>
    <recommendedName>
        <fullName evidence="3">CCHC-type domain-containing protein</fullName>
    </recommendedName>
</protein>
<gene>
    <name evidence="4" type="ORF">KIW84_053534</name>
</gene>
<sequence>MDHEDRSNRGRGRGVFRGGHDKGIGRQPTNKTVIECFKCHKLGHFQYECPDWEKKANCVELEEEELLLMSYVNIHQEKKEEIWFLDSDCNNHMTGNKEWFSKFEENFNQTVKLGNDTRMVVVAKGSIKVQINGIIQQDILEWKDEEDIVADRNEELGETSTHNLSNSPGNFSNSSISNNSSNKSNSLTVSPPNEPGSYDNESVEGRGMQGRREPIWMADYETGEGLSDDENLGAMMMVTENDPTTFGMEDNNVVKNPIVPGTKLHNDEGGVTVDETLFKQMVGSLMYLIVTRPDMITGVSLIRKFMAKPTMVHWLAV</sequence>
<comment type="caution">
    <text evidence="4">The sequence shown here is derived from an EMBL/GenBank/DDBJ whole genome shotgun (WGS) entry which is preliminary data.</text>
</comment>
<keyword evidence="1" id="KW-0863">Zinc-finger</keyword>
<organism evidence="4 5">
    <name type="scientific">Pisum sativum</name>
    <name type="common">Garden pea</name>
    <name type="synonym">Lathyrus oleraceus</name>
    <dbReference type="NCBI Taxonomy" id="3888"/>
    <lineage>
        <taxon>Eukaryota</taxon>
        <taxon>Viridiplantae</taxon>
        <taxon>Streptophyta</taxon>
        <taxon>Embryophyta</taxon>
        <taxon>Tracheophyta</taxon>
        <taxon>Spermatophyta</taxon>
        <taxon>Magnoliopsida</taxon>
        <taxon>eudicotyledons</taxon>
        <taxon>Gunneridae</taxon>
        <taxon>Pentapetalae</taxon>
        <taxon>rosids</taxon>
        <taxon>fabids</taxon>
        <taxon>Fabales</taxon>
        <taxon>Fabaceae</taxon>
        <taxon>Papilionoideae</taxon>
        <taxon>50 kb inversion clade</taxon>
        <taxon>NPAAA clade</taxon>
        <taxon>Hologalegina</taxon>
        <taxon>IRL clade</taxon>
        <taxon>Fabeae</taxon>
        <taxon>Lathyrus</taxon>
    </lineage>
</organism>
<feature type="domain" description="CCHC-type" evidence="3">
    <location>
        <begin position="36"/>
        <end position="51"/>
    </location>
</feature>
<keyword evidence="5" id="KW-1185">Reference proteome</keyword>
<evidence type="ECO:0000313" key="5">
    <source>
        <dbReference type="Proteomes" id="UP001058974"/>
    </source>
</evidence>
<feature type="compositionally biased region" description="Low complexity" evidence="2">
    <location>
        <begin position="163"/>
        <end position="186"/>
    </location>
</feature>
<dbReference type="InterPro" id="IPR054722">
    <property type="entry name" value="PolX-like_BBD"/>
</dbReference>
<dbReference type="GO" id="GO:0003676">
    <property type="term" value="F:nucleic acid binding"/>
    <property type="evidence" value="ECO:0007669"/>
    <property type="project" value="InterPro"/>
</dbReference>
<feature type="region of interest" description="Disordered" evidence="2">
    <location>
        <begin position="157"/>
        <end position="212"/>
    </location>
</feature>
<dbReference type="GO" id="GO:0008270">
    <property type="term" value="F:zinc ion binding"/>
    <property type="evidence" value="ECO:0007669"/>
    <property type="project" value="UniProtKB-KW"/>
</dbReference>
<dbReference type="PROSITE" id="PS50158">
    <property type="entry name" value="ZF_CCHC"/>
    <property type="match status" value="1"/>
</dbReference>
<evidence type="ECO:0000313" key="4">
    <source>
        <dbReference type="EMBL" id="KAI5407313.1"/>
    </source>
</evidence>
<dbReference type="Proteomes" id="UP001058974">
    <property type="component" value="Chromosome 5"/>
</dbReference>
<reference evidence="4 5" key="1">
    <citation type="journal article" date="2022" name="Nat. Genet.">
        <title>Improved pea reference genome and pan-genome highlight genomic features and evolutionary characteristics.</title>
        <authorList>
            <person name="Yang T."/>
            <person name="Liu R."/>
            <person name="Luo Y."/>
            <person name="Hu S."/>
            <person name="Wang D."/>
            <person name="Wang C."/>
            <person name="Pandey M.K."/>
            <person name="Ge S."/>
            <person name="Xu Q."/>
            <person name="Li N."/>
            <person name="Li G."/>
            <person name="Huang Y."/>
            <person name="Saxena R.K."/>
            <person name="Ji Y."/>
            <person name="Li M."/>
            <person name="Yan X."/>
            <person name="He Y."/>
            <person name="Liu Y."/>
            <person name="Wang X."/>
            <person name="Xiang C."/>
            <person name="Varshney R.K."/>
            <person name="Ding H."/>
            <person name="Gao S."/>
            <person name="Zong X."/>
        </authorList>
    </citation>
    <scope>NUCLEOTIDE SEQUENCE [LARGE SCALE GENOMIC DNA]</scope>
    <source>
        <strain evidence="4 5">cv. Zhongwan 6</strain>
    </source>
</reference>
<proteinExistence type="predicted"/>